<organism evidence="1">
    <name type="scientific">viral metagenome</name>
    <dbReference type="NCBI Taxonomy" id="1070528"/>
    <lineage>
        <taxon>unclassified sequences</taxon>
        <taxon>metagenomes</taxon>
        <taxon>organismal metagenomes</taxon>
    </lineage>
</organism>
<gene>
    <name evidence="1" type="ORF">MM415B07355_0002</name>
</gene>
<dbReference type="Pfam" id="PF05766">
    <property type="entry name" value="NinG"/>
    <property type="match status" value="1"/>
</dbReference>
<dbReference type="EMBL" id="MT143434">
    <property type="protein sequence ID" value="QJA96793.1"/>
    <property type="molecule type" value="Genomic_DNA"/>
</dbReference>
<proteinExistence type="predicted"/>
<protein>
    <submittedName>
        <fullName evidence="1">Putative lambda recombination protein</fullName>
    </submittedName>
</protein>
<dbReference type="AlphaFoldDB" id="A0A6M3LQ65"/>
<sequence length="150" mass="17356">MSWGRSDMAIKGRGRAKTKHKSLTALKKACWELYSKWVRYSNEVDGYCTCYTCGVQKPPKEMHAGHGVGGRGNYVLFLDEVVKPQCPRCNLREPKGLNGNYEMFVPKLIAEIGHARYNEIVQMSRNPYKISVIWYEDKIRELKRILKEGR</sequence>
<dbReference type="InterPro" id="IPR008713">
    <property type="entry name" value="Phage_lambda_NinG"/>
</dbReference>
<evidence type="ECO:0000313" key="1">
    <source>
        <dbReference type="EMBL" id="QJA96793.1"/>
    </source>
</evidence>
<name>A0A6M3LQ65_9ZZZZ</name>
<reference evidence="1" key="1">
    <citation type="submission" date="2020-03" db="EMBL/GenBank/DDBJ databases">
        <title>The deep terrestrial virosphere.</title>
        <authorList>
            <person name="Holmfeldt K."/>
            <person name="Nilsson E."/>
            <person name="Simone D."/>
            <person name="Lopez-Fernandez M."/>
            <person name="Wu X."/>
            <person name="de Brujin I."/>
            <person name="Lundin D."/>
            <person name="Andersson A."/>
            <person name="Bertilsson S."/>
            <person name="Dopson M."/>
        </authorList>
    </citation>
    <scope>NUCLEOTIDE SEQUENCE</scope>
    <source>
        <strain evidence="1">MM415B07355</strain>
    </source>
</reference>
<accession>A0A6M3LQ65</accession>